<gene>
    <name evidence="3" type="ORF">DTL42_12565</name>
</gene>
<evidence type="ECO:0000256" key="1">
    <source>
        <dbReference type="SAM" id="MobiDB-lite"/>
    </source>
</evidence>
<protein>
    <submittedName>
        <fullName evidence="3">Uncharacterized protein</fullName>
    </submittedName>
</protein>
<feature type="transmembrane region" description="Helical" evidence="2">
    <location>
        <begin position="61"/>
        <end position="84"/>
    </location>
</feature>
<proteinExistence type="predicted"/>
<dbReference type="OrthoDB" id="2659766at2"/>
<dbReference type="AlphaFoldDB" id="A0A368KUQ7"/>
<organism evidence="3 4">
    <name type="scientific">Bremerella cremea</name>
    <dbReference type="NCBI Taxonomy" id="1031537"/>
    <lineage>
        <taxon>Bacteria</taxon>
        <taxon>Pseudomonadati</taxon>
        <taxon>Planctomycetota</taxon>
        <taxon>Planctomycetia</taxon>
        <taxon>Pirellulales</taxon>
        <taxon>Pirellulaceae</taxon>
        <taxon>Bremerella</taxon>
    </lineage>
</organism>
<evidence type="ECO:0000313" key="4">
    <source>
        <dbReference type="Proteomes" id="UP000253562"/>
    </source>
</evidence>
<feature type="region of interest" description="Disordered" evidence="1">
    <location>
        <begin position="1"/>
        <end position="24"/>
    </location>
</feature>
<feature type="compositionally biased region" description="Polar residues" evidence="1">
    <location>
        <begin position="1"/>
        <end position="12"/>
    </location>
</feature>
<dbReference type="RefSeq" id="WP_114369071.1">
    <property type="nucleotide sequence ID" value="NZ_QPEX01000024.1"/>
</dbReference>
<sequence length="195" mass="20213">MTENPFDSPTLDTTEDVKTPPSKPMKRPLGVTILMVLLGVTALVCLATGVKVVSAASGLEVLGAALGGLMFLLAGLVLATAIGMSTGEKWGWWLGTVGYAISAVVNGVNLITIAIMSQQNSAVGSLYTKHGLRGFFALLIVAYLFQGHVLRFFGLQDWGKGKLFGVLAGVTLGCCVVLAIIGGVVQVLMFGVAGE</sequence>
<accession>A0A368KUQ7</accession>
<feature type="transmembrane region" description="Helical" evidence="2">
    <location>
        <begin position="166"/>
        <end position="193"/>
    </location>
</feature>
<evidence type="ECO:0000256" key="2">
    <source>
        <dbReference type="SAM" id="Phobius"/>
    </source>
</evidence>
<evidence type="ECO:0000313" key="3">
    <source>
        <dbReference type="EMBL" id="RCS49357.1"/>
    </source>
</evidence>
<keyword evidence="2" id="KW-0472">Membrane</keyword>
<feature type="transmembrane region" description="Helical" evidence="2">
    <location>
        <begin position="135"/>
        <end position="154"/>
    </location>
</feature>
<feature type="transmembrane region" description="Helical" evidence="2">
    <location>
        <begin position="29"/>
        <end position="49"/>
    </location>
</feature>
<keyword evidence="2" id="KW-1133">Transmembrane helix</keyword>
<comment type="caution">
    <text evidence="3">The sequence shown here is derived from an EMBL/GenBank/DDBJ whole genome shotgun (WGS) entry which is preliminary data.</text>
</comment>
<dbReference type="EMBL" id="QPEX01000024">
    <property type="protein sequence ID" value="RCS49357.1"/>
    <property type="molecule type" value="Genomic_DNA"/>
</dbReference>
<feature type="transmembrane region" description="Helical" evidence="2">
    <location>
        <begin position="90"/>
        <end position="115"/>
    </location>
</feature>
<dbReference type="Proteomes" id="UP000253562">
    <property type="component" value="Unassembled WGS sequence"/>
</dbReference>
<reference evidence="3 4" key="1">
    <citation type="submission" date="2018-07" db="EMBL/GenBank/DDBJ databases">
        <title>Comparative genomes isolates from brazilian mangrove.</title>
        <authorList>
            <person name="De Araujo J.E."/>
            <person name="Taketani R.G."/>
            <person name="Silva M.C.P."/>
            <person name="Lourenco M.V."/>
            <person name="Oliveira V.M."/>
            <person name="Andreote F.D."/>
        </authorList>
    </citation>
    <scope>NUCLEOTIDE SEQUENCE [LARGE SCALE GENOMIC DNA]</scope>
    <source>
        <strain evidence="3 4">HEX PRIS-MGV</strain>
    </source>
</reference>
<keyword evidence="2" id="KW-0812">Transmembrane</keyword>
<name>A0A368KUQ7_9BACT</name>